<dbReference type="InterPro" id="IPR027417">
    <property type="entry name" value="P-loop_NTPase"/>
</dbReference>
<dbReference type="PANTHER" id="PTHR24221">
    <property type="entry name" value="ATP-BINDING CASSETTE SUB-FAMILY B"/>
    <property type="match status" value="1"/>
</dbReference>
<dbReference type="AlphaFoldDB" id="A0A1J3KA87"/>
<name>A0A1J3KA87_NOCCA</name>
<dbReference type="GO" id="GO:0016887">
    <property type="term" value="F:ATP hydrolysis activity"/>
    <property type="evidence" value="ECO:0007669"/>
    <property type="project" value="InterPro"/>
</dbReference>
<feature type="domain" description="ABC transporter" evidence="1">
    <location>
        <begin position="42"/>
        <end position="119"/>
    </location>
</feature>
<dbReference type="InterPro" id="IPR003439">
    <property type="entry name" value="ABC_transporter-like_ATP-bd"/>
</dbReference>
<evidence type="ECO:0000259" key="1">
    <source>
        <dbReference type="Pfam" id="PF00005"/>
    </source>
</evidence>
<gene>
    <name evidence="2" type="ORF">MP_TR16316_c0_g1_i1_g.46468</name>
</gene>
<dbReference type="GO" id="GO:0016020">
    <property type="term" value="C:membrane"/>
    <property type="evidence" value="ECO:0007669"/>
    <property type="project" value="TreeGrafter"/>
</dbReference>
<dbReference type="GO" id="GO:0005524">
    <property type="term" value="F:ATP binding"/>
    <property type="evidence" value="ECO:0007669"/>
    <property type="project" value="InterPro"/>
</dbReference>
<accession>A0A1J3KA87</accession>
<dbReference type="Gene3D" id="3.40.50.300">
    <property type="entry name" value="P-loop containing nucleotide triphosphate hydrolases"/>
    <property type="match status" value="1"/>
</dbReference>
<proteinExistence type="predicted"/>
<dbReference type="InterPro" id="IPR039421">
    <property type="entry name" value="Type_1_exporter"/>
</dbReference>
<dbReference type="PANTHER" id="PTHR24221:SF503">
    <property type="entry name" value="MITOCHONDRIAL POTASSIUM CHANNEL ATP-BINDING SUBUNIT"/>
    <property type="match status" value="1"/>
</dbReference>
<dbReference type="GO" id="GO:0042626">
    <property type="term" value="F:ATPase-coupled transmembrane transporter activity"/>
    <property type="evidence" value="ECO:0007669"/>
    <property type="project" value="TreeGrafter"/>
</dbReference>
<dbReference type="SUPFAM" id="SSF52540">
    <property type="entry name" value="P-loop containing nucleoside triphosphate hydrolases"/>
    <property type="match status" value="1"/>
</dbReference>
<dbReference type="EMBL" id="GEVM01004384">
    <property type="protein sequence ID" value="JAV01555.1"/>
    <property type="molecule type" value="Transcribed_RNA"/>
</dbReference>
<dbReference type="Pfam" id="PF00005">
    <property type="entry name" value="ABC_tran"/>
    <property type="match status" value="1"/>
</dbReference>
<organism evidence="2">
    <name type="scientific">Noccaea caerulescens</name>
    <name type="common">Alpine penny-cress</name>
    <name type="synonym">Thlaspi caerulescens</name>
    <dbReference type="NCBI Taxonomy" id="107243"/>
    <lineage>
        <taxon>Eukaryota</taxon>
        <taxon>Viridiplantae</taxon>
        <taxon>Streptophyta</taxon>
        <taxon>Embryophyta</taxon>
        <taxon>Tracheophyta</taxon>
        <taxon>Spermatophyta</taxon>
        <taxon>Magnoliopsida</taxon>
        <taxon>eudicotyledons</taxon>
        <taxon>Gunneridae</taxon>
        <taxon>Pentapetalae</taxon>
        <taxon>rosids</taxon>
        <taxon>malvids</taxon>
        <taxon>Brassicales</taxon>
        <taxon>Brassicaceae</taxon>
        <taxon>Coluteocarpeae</taxon>
        <taxon>Noccaea</taxon>
    </lineage>
</organism>
<evidence type="ECO:0000313" key="2">
    <source>
        <dbReference type="EMBL" id="JAV01555.1"/>
    </source>
</evidence>
<sequence>MDEPNKVVSGTVSPSFSNTSLPVVEFIDASFAYPTKENVEVLKHVNLKIMHGESIAIVGPSGSGKSSIVSLILRFYDLTAGQIRIDGRDIKDINISSLREKIGFVSQEPTLFSGSLRENVEYGLR</sequence>
<reference evidence="2" key="1">
    <citation type="submission" date="2016-07" db="EMBL/GenBank/DDBJ databases">
        <title>De novo transcriptome assembly of four accessions of the metal hyperaccumulator plant Noccaea caerulescens.</title>
        <authorList>
            <person name="Blande D."/>
            <person name="Halimaa P."/>
            <person name="Tervahauta A.I."/>
            <person name="Aarts M.G."/>
            <person name="Karenlampi S.O."/>
        </authorList>
    </citation>
    <scope>NUCLEOTIDE SEQUENCE</scope>
</reference>
<protein>
    <submittedName>
        <fullName evidence="2">ABC transporter B family member 14</fullName>
    </submittedName>
</protein>